<feature type="transmembrane region" description="Helical" evidence="8">
    <location>
        <begin position="143"/>
        <end position="161"/>
    </location>
</feature>
<evidence type="ECO:0000313" key="10">
    <source>
        <dbReference type="EMBL" id="RPJ66571.1"/>
    </source>
</evidence>
<dbReference type="CDD" id="cd17320">
    <property type="entry name" value="MFS_MdfA_MDR_like"/>
    <property type="match status" value="1"/>
</dbReference>
<keyword evidence="8" id="KW-0997">Cell inner membrane</keyword>
<dbReference type="PANTHER" id="PTHR23502">
    <property type="entry name" value="MAJOR FACILITATOR SUPERFAMILY"/>
    <property type="match status" value="1"/>
</dbReference>
<dbReference type="OrthoDB" id="9814303at2"/>
<evidence type="ECO:0000256" key="6">
    <source>
        <dbReference type="ARBA" id="ARBA00022989"/>
    </source>
</evidence>
<feature type="transmembrane region" description="Helical" evidence="8">
    <location>
        <begin position="223"/>
        <end position="242"/>
    </location>
</feature>
<feature type="transmembrane region" description="Helical" evidence="8">
    <location>
        <begin position="55"/>
        <end position="73"/>
    </location>
</feature>
<dbReference type="InterPro" id="IPR020846">
    <property type="entry name" value="MFS_dom"/>
</dbReference>
<feature type="transmembrane region" description="Helical" evidence="8">
    <location>
        <begin position="21"/>
        <end position="43"/>
    </location>
</feature>
<evidence type="ECO:0000256" key="7">
    <source>
        <dbReference type="ARBA" id="ARBA00023136"/>
    </source>
</evidence>
<dbReference type="InterPro" id="IPR011701">
    <property type="entry name" value="MFS"/>
</dbReference>
<gene>
    <name evidence="10" type="ORF">DRW07_10830</name>
</gene>
<dbReference type="PROSITE" id="PS50850">
    <property type="entry name" value="MFS"/>
    <property type="match status" value="1"/>
</dbReference>
<comment type="subcellular location">
    <subcellularLocation>
        <location evidence="8">Cell inner membrane</location>
        <topology evidence="8">Multi-pass membrane protein</topology>
    </subcellularLocation>
    <subcellularLocation>
        <location evidence="1">Cell membrane</location>
        <topology evidence="1">Multi-pass membrane protein</topology>
    </subcellularLocation>
</comment>
<feature type="transmembrane region" description="Helical" evidence="8">
    <location>
        <begin position="379"/>
        <end position="397"/>
    </location>
</feature>
<dbReference type="Gene3D" id="1.20.1720.10">
    <property type="entry name" value="Multidrug resistance protein D"/>
    <property type="match status" value="1"/>
</dbReference>
<dbReference type="GO" id="GO:0005886">
    <property type="term" value="C:plasma membrane"/>
    <property type="evidence" value="ECO:0007669"/>
    <property type="project" value="UniProtKB-SubCell"/>
</dbReference>
<accession>A0A3N5YMG1</accession>
<dbReference type="Proteomes" id="UP000275281">
    <property type="component" value="Unassembled WGS sequence"/>
</dbReference>
<dbReference type="GO" id="GO:1990961">
    <property type="term" value="P:xenobiotic detoxification by transmembrane export across the plasma membrane"/>
    <property type="evidence" value="ECO:0007669"/>
    <property type="project" value="InterPro"/>
</dbReference>
<feature type="transmembrane region" description="Helical" evidence="8">
    <location>
        <begin position="110"/>
        <end position="131"/>
    </location>
</feature>
<evidence type="ECO:0000256" key="1">
    <source>
        <dbReference type="ARBA" id="ARBA00004651"/>
    </source>
</evidence>
<keyword evidence="11" id="KW-1185">Reference proteome</keyword>
<name>A0A3N5YMG1_9ALTE</name>
<evidence type="ECO:0000256" key="8">
    <source>
        <dbReference type="RuleBase" id="RU365088"/>
    </source>
</evidence>
<organism evidence="10 11">
    <name type="scientific">Alteromonas sediminis</name>
    <dbReference type="NCBI Taxonomy" id="2259342"/>
    <lineage>
        <taxon>Bacteria</taxon>
        <taxon>Pseudomonadati</taxon>
        <taxon>Pseudomonadota</taxon>
        <taxon>Gammaproteobacteria</taxon>
        <taxon>Alteromonadales</taxon>
        <taxon>Alteromonadaceae</taxon>
        <taxon>Alteromonas/Salinimonas group</taxon>
        <taxon>Alteromonas</taxon>
    </lineage>
</organism>
<feature type="transmembrane region" description="Helical" evidence="8">
    <location>
        <begin position="348"/>
        <end position="367"/>
    </location>
</feature>
<dbReference type="PANTHER" id="PTHR23502:SF132">
    <property type="entry name" value="POLYAMINE TRANSPORTER 2-RELATED"/>
    <property type="match status" value="1"/>
</dbReference>
<evidence type="ECO:0000256" key="3">
    <source>
        <dbReference type="ARBA" id="ARBA00022448"/>
    </source>
</evidence>
<dbReference type="RefSeq" id="WP_124027929.1">
    <property type="nucleotide sequence ID" value="NZ_JBHRSN010000006.1"/>
</dbReference>
<evidence type="ECO:0000256" key="5">
    <source>
        <dbReference type="ARBA" id="ARBA00022692"/>
    </source>
</evidence>
<evidence type="ECO:0000256" key="4">
    <source>
        <dbReference type="ARBA" id="ARBA00022475"/>
    </source>
</evidence>
<sequence length="411" mass="44202">MQANVKKAVAPTLSMPEFVTLMAFLTSLVALSIDAILPALDVIGAELNATSTQQTHLSVSLFFAGMAVGQLFFGPFADAKGRVPAIALGLLIFLLGSVMCMLASTMEMLLLGRLVQAFGVSGPRIASLAVIRDLYAGNAMARVMSFIMMVFILVPMLAPIVGKLMLDLHSWEAIFAMFMVVGLIGGGWFYLRQPETLVAEHRQPFSWKKLGYSARFVLTHRQVMNYTIAMGCIFGAFLAYISASQTIFQGYYGAGEAFPYIFATLAFSIGLASYFNGRMVMRFGMHALVKHALRGAISFAVILLALLLVCDGLPPLLALIAVLFVGFFFVGILFGNMNAMAMEPLGHIAGLGAALIGSLSSMIAVPVAVLIDSFLVDNVYPIGVGFLVFFSVAKINIKMAGLPHKVHIQKS</sequence>
<evidence type="ECO:0000259" key="9">
    <source>
        <dbReference type="PROSITE" id="PS50850"/>
    </source>
</evidence>
<keyword evidence="6 8" id="KW-1133">Transmembrane helix</keyword>
<dbReference type="Pfam" id="PF07690">
    <property type="entry name" value="MFS_1"/>
    <property type="match status" value="1"/>
</dbReference>
<protein>
    <recommendedName>
        <fullName evidence="8">Bcr/CflA family efflux transporter</fullName>
    </recommendedName>
</protein>
<keyword evidence="5 8" id="KW-0812">Transmembrane</keyword>
<feature type="transmembrane region" description="Helical" evidence="8">
    <location>
        <begin position="173"/>
        <end position="191"/>
    </location>
</feature>
<keyword evidence="4" id="KW-1003">Cell membrane</keyword>
<evidence type="ECO:0000313" key="11">
    <source>
        <dbReference type="Proteomes" id="UP000275281"/>
    </source>
</evidence>
<feature type="domain" description="Major facilitator superfamily (MFS) profile" evidence="9">
    <location>
        <begin position="18"/>
        <end position="411"/>
    </location>
</feature>
<reference evidence="10 11" key="1">
    <citation type="submission" date="2018-11" db="EMBL/GenBank/DDBJ databases">
        <authorList>
            <person name="Ye M.-Q."/>
            <person name="Du Z.-J."/>
        </authorList>
    </citation>
    <scope>NUCLEOTIDE SEQUENCE [LARGE SCALE GENOMIC DNA]</scope>
    <source>
        <strain evidence="10 11">U0105</strain>
    </source>
</reference>
<feature type="transmembrane region" description="Helical" evidence="8">
    <location>
        <begin position="257"/>
        <end position="275"/>
    </location>
</feature>
<feature type="transmembrane region" description="Helical" evidence="8">
    <location>
        <begin position="315"/>
        <end position="336"/>
    </location>
</feature>
<dbReference type="AlphaFoldDB" id="A0A3N5YMG1"/>
<dbReference type="SUPFAM" id="SSF103473">
    <property type="entry name" value="MFS general substrate transporter"/>
    <property type="match status" value="1"/>
</dbReference>
<dbReference type="NCBIfam" id="TIGR00710">
    <property type="entry name" value="efflux_Bcr_CflA"/>
    <property type="match status" value="1"/>
</dbReference>
<dbReference type="GO" id="GO:0042910">
    <property type="term" value="F:xenobiotic transmembrane transporter activity"/>
    <property type="evidence" value="ECO:0007669"/>
    <property type="project" value="InterPro"/>
</dbReference>
<comment type="caution">
    <text evidence="10">The sequence shown here is derived from an EMBL/GenBank/DDBJ whole genome shotgun (WGS) entry which is preliminary data.</text>
</comment>
<keyword evidence="3 8" id="KW-0813">Transport</keyword>
<feature type="transmembrane region" description="Helical" evidence="8">
    <location>
        <begin position="85"/>
        <end position="104"/>
    </location>
</feature>
<comment type="similarity">
    <text evidence="2 8">Belongs to the major facilitator superfamily. Bcr/CmlA family.</text>
</comment>
<dbReference type="InterPro" id="IPR004812">
    <property type="entry name" value="Efflux_drug-R_Bcr/CmlA"/>
</dbReference>
<keyword evidence="7 8" id="KW-0472">Membrane</keyword>
<feature type="transmembrane region" description="Helical" evidence="8">
    <location>
        <begin position="287"/>
        <end position="309"/>
    </location>
</feature>
<evidence type="ECO:0000256" key="2">
    <source>
        <dbReference type="ARBA" id="ARBA00006236"/>
    </source>
</evidence>
<dbReference type="InterPro" id="IPR036259">
    <property type="entry name" value="MFS_trans_sf"/>
</dbReference>
<proteinExistence type="inferred from homology"/>
<dbReference type="EMBL" id="RPOK01000003">
    <property type="protein sequence ID" value="RPJ66571.1"/>
    <property type="molecule type" value="Genomic_DNA"/>
</dbReference>